<dbReference type="PANTHER" id="PTHR34129">
    <property type="entry name" value="BLR1139 PROTEIN"/>
    <property type="match status" value="1"/>
</dbReference>
<evidence type="ECO:0000313" key="2">
    <source>
        <dbReference type="Proteomes" id="UP001144805"/>
    </source>
</evidence>
<comment type="caution">
    <text evidence="1">The sequence shown here is derived from an EMBL/GenBank/DDBJ whole genome shotgun (WGS) entry which is preliminary data.</text>
</comment>
<dbReference type="PANTHER" id="PTHR34129:SF1">
    <property type="entry name" value="DUF952 DOMAIN-CONTAINING PROTEIN"/>
    <property type="match status" value="1"/>
</dbReference>
<dbReference type="RefSeq" id="WP_266337299.1">
    <property type="nucleotide sequence ID" value="NZ_JAPKNK010000001.1"/>
</dbReference>
<organism evidence="1 2">
    <name type="scientific">Kaistia nematophila</name>
    <dbReference type="NCBI Taxonomy" id="2994654"/>
    <lineage>
        <taxon>Bacteria</taxon>
        <taxon>Pseudomonadati</taxon>
        <taxon>Pseudomonadota</taxon>
        <taxon>Alphaproteobacteria</taxon>
        <taxon>Hyphomicrobiales</taxon>
        <taxon>Kaistiaceae</taxon>
        <taxon>Kaistia</taxon>
    </lineage>
</organism>
<keyword evidence="2" id="KW-1185">Reference proteome</keyword>
<accession>A0A9X3IJE0</accession>
<sequence>MTVIFKIAPDILWSQARDAGVFTGATIDITDGFIHLSAADQVRETAARYFGGQSGLVLVAIDGDKLGDKLKWEPSRGGALFPHLYGPLDFSAVIWTKALPVGTDGLHVFPELAA</sequence>
<evidence type="ECO:0000313" key="1">
    <source>
        <dbReference type="EMBL" id="MCX5568353.1"/>
    </source>
</evidence>
<dbReference type="Gene3D" id="3.20.170.20">
    <property type="entry name" value="Protein of unknown function DUF952"/>
    <property type="match status" value="1"/>
</dbReference>
<gene>
    <name evidence="1" type="ORF">OSH07_04015</name>
</gene>
<reference evidence="1" key="1">
    <citation type="submission" date="2022-11" db="EMBL/GenBank/DDBJ databases">
        <title>Biodiversity and phylogenetic relationships of bacteria.</title>
        <authorList>
            <person name="Machado R.A.R."/>
            <person name="Bhat A."/>
            <person name="Loulou A."/>
            <person name="Kallel S."/>
        </authorList>
    </citation>
    <scope>NUCLEOTIDE SEQUENCE</scope>
    <source>
        <strain evidence="1">K-TC2</strain>
    </source>
</reference>
<dbReference type="SUPFAM" id="SSF56399">
    <property type="entry name" value="ADP-ribosylation"/>
    <property type="match status" value="1"/>
</dbReference>
<dbReference type="EMBL" id="JAPKNK010000001">
    <property type="protein sequence ID" value="MCX5568353.1"/>
    <property type="molecule type" value="Genomic_DNA"/>
</dbReference>
<name>A0A9X3IJE0_9HYPH</name>
<dbReference type="Pfam" id="PF06108">
    <property type="entry name" value="DUF952"/>
    <property type="match status" value="1"/>
</dbReference>
<dbReference type="InterPro" id="IPR009297">
    <property type="entry name" value="DUF952"/>
</dbReference>
<dbReference type="AlphaFoldDB" id="A0A9X3IJE0"/>
<dbReference type="Proteomes" id="UP001144805">
    <property type="component" value="Unassembled WGS sequence"/>
</dbReference>
<proteinExistence type="predicted"/>
<protein>
    <submittedName>
        <fullName evidence="1">DUF952 domain-containing protein</fullName>
    </submittedName>
</protein>